<evidence type="ECO:0000313" key="4">
    <source>
        <dbReference type="Proteomes" id="UP000008068"/>
    </source>
</evidence>
<dbReference type="HOGENOM" id="CLU_2690012_0_0_1"/>
<dbReference type="Proteomes" id="UP000008068">
    <property type="component" value="Unassembled WGS sequence"/>
</dbReference>
<feature type="signal peptide" evidence="2">
    <location>
        <begin position="1"/>
        <end position="21"/>
    </location>
</feature>
<dbReference type="AlphaFoldDB" id="G0N2D6"/>
<feature type="region of interest" description="Disordered" evidence="1">
    <location>
        <begin position="30"/>
        <end position="74"/>
    </location>
</feature>
<evidence type="ECO:0000256" key="1">
    <source>
        <dbReference type="SAM" id="MobiDB-lite"/>
    </source>
</evidence>
<gene>
    <name evidence="3" type="ORF">CAEBREN_14444</name>
</gene>
<reference evidence="4" key="1">
    <citation type="submission" date="2011-07" db="EMBL/GenBank/DDBJ databases">
        <authorList>
            <consortium name="Caenorhabditis brenneri Sequencing and Analysis Consortium"/>
            <person name="Wilson R.K."/>
        </authorList>
    </citation>
    <scope>NUCLEOTIDE SEQUENCE [LARGE SCALE GENOMIC DNA]</scope>
    <source>
        <strain evidence="4">PB2801</strain>
    </source>
</reference>
<feature type="chain" id="PRO_5003404351" evidence="2">
    <location>
        <begin position="22"/>
        <end position="74"/>
    </location>
</feature>
<dbReference type="InParanoid" id="G0N2D6"/>
<organism evidence="4">
    <name type="scientific">Caenorhabditis brenneri</name>
    <name type="common">Nematode worm</name>
    <dbReference type="NCBI Taxonomy" id="135651"/>
    <lineage>
        <taxon>Eukaryota</taxon>
        <taxon>Metazoa</taxon>
        <taxon>Ecdysozoa</taxon>
        <taxon>Nematoda</taxon>
        <taxon>Chromadorea</taxon>
        <taxon>Rhabditida</taxon>
        <taxon>Rhabditina</taxon>
        <taxon>Rhabditomorpha</taxon>
        <taxon>Rhabditoidea</taxon>
        <taxon>Rhabditidae</taxon>
        <taxon>Peloderinae</taxon>
        <taxon>Caenorhabditis</taxon>
    </lineage>
</organism>
<accession>G0N2D6</accession>
<keyword evidence="4" id="KW-1185">Reference proteome</keyword>
<evidence type="ECO:0000256" key="2">
    <source>
        <dbReference type="SAM" id="SignalP"/>
    </source>
</evidence>
<dbReference type="FunCoup" id="G0N2D6">
    <property type="interactions" value="227"/>
</dbReference>
<keyword evidence="2" id="KW-0732">Signal</keyword>
<dbReference type="EMBL" id="GL379830">
    <property type="protein sequence ID" value="EGT50858.1"/>
    <property type="molecule type" value="Genomic_DNA"/>
</dbReference>
<protein>
    <submittedName>
        <fullName evidence="3">Uncharacterized protein</fullName>
    </submittedName>
</protein>
<evidence type="ECO:0000313" key="3">
    <source>
        <dbReference type="EMBL" id="EGT50858.1"/>
    </source>
</evidence>
<sequence>MKLLSFLLLLFAILAVSTVEANGLRHRYAGMKSTTPEPAKKTTRRKKPDGIMGGGIGMVIRNPISGPDAKNATG</sequence>
<name>G0N2D6_CAEBE</name>
<proteinExistence type="predicted"/>